<evidence type="ECO:0000259" key="9">
    <source>
        <dbReference type="PROSITE" id="PS51449"/>
    </source>
</evidence>
<dbReference type="SMART" id="SM00729">
    <property type="entry name" value="Elp3"/>
    <property type="match status" value="1"/>
</dbReference>
<keyword evidence="6" id="KW-0479">Metal-binding</keyword>
<keyword evidence="2" id="KW-0004">4Fe-4S</keyword>
<dbReference type="NCBIfam" id="TIGR01579">
    <property type="entry name" value="MiaB-like-C"/>
    <property type="match status" value="1"/>
</dbReference>
<feature type="domain" description="MTTase N-terminal" evidence="9">
    <location>
        <begin position="2"/>
        <end position="114"/>
    </location>
</feature>
<dbReference type="SFLD" id="SFLDG01061">
    <property type="entry name" value="methylthiotransferase"/>
    <property type="match status" value="1"/>
</dbReference>
<name>A0A9D1MYJ5_9CLOT</name>
<organism evidence="11 12">
    <name type="scientific">Candidatus Limenecus avicola</name>
    <dbReference type="NCBI Taxonomy" id="2840847"/>
    <lineage>
        <taxon>Bacteria</taxon>
        <taxon>Bacillati</taxon>
        <taxon>Bacillota</taxon>
        <taxon>Clostridia</taxon>
        <taxon>Eubacteriales</taxon>
        <taxon>Clostridiaceae</taxon>
        <taxon>Clostridiaceae incertae sedis</taxon>
        <taxon>Candidatus Limenecus</taxon>
    </lineage>
</organism>
<dbReference type="Gene3D" id="3.80.30.20">
    <property type="entry name" value="tm_1862 like domain"/>
    <property type="match status" value="1"/>
</dbReference>
<dbReference type="InterPro" id="IPR005839">
    <property type="entry name" value="Methylthiotransferase"/>
</dbReference>
<dbReference type="GO" id="GO:0006400">
    <property type="term" value="P:tRNA modification"/>
    <property type="evidence" value="ECO:0007669"/>
    <property type="project" value="InterPro"/>
</dbReference>
<dbReference type="PANTHER" id="PTHR43837">
    <property type="entry name" value="RIBOSOMAL PROTEIN S12 METHYLTHIOTRANSFERASE RIMO"/>
    <property type="match status" value="1"/>
</dbReference>
<evidence type="ECO:0000313" key="11">
    <source>
        <dbReference type="EMBL" id="HIU91552.1"/>
    </source>
</evidence>
<dbReference type="PANTHER" id="PTHR43837:SF1">
    <property type="entry name" value="RIBOSOMAL PROTEIN US12 METHYLTHIOTRANSFERASE RIMO"/>
    <property type="match status" value="1"/>
</dbReference>
<feature type="domain" description="Radical SAM core" evidence="10">
    <location>
        <begin position="132"/>
        <end position="361"/>
    </location>
</feature>
<evidence type="ECO:0000256" key="2">
    <source>
        <dbReference type="ARBA" id="ARBA00022485"/>
    </source>
</evidence>
<evidence type="ECO:0000256" key="4">
    <source>
        <dbReference type="ARBA" id="ARBA00022679"/>
    </source>
</evidence>
<dbReference type="SUPFAM" id="SSF102114">
    <property type="entry name" value="Radical SAM enzymes"/>
    <property type="match status" value="1"/>
</dbReference>
<dbReference type="SFLD" id="SFLDS00029">
    <property type="entry name" value="Radical_SAM"/>
    <property type="match status" value="1"/>
</dbReference>
<dbReference type="InterPro" id="IPR020612">
    <property type="entry name" value="Methylthiotransferase_CS"/>
</dbReference>
<protein>
    <submittedName>
        <fullName evidence="11">tRNA (N(6)-L-threonylcarbamoyladenosine(37)-C(2))-methylthiotransferase MtaB</fullName>
    </submittedName>
</protein>
<evidence type="ECO:0000259" key="10">
    <source>
        <dbReference type="PROSITE" id="PS51918"/>
    </source>
</evidence>
<sequence length="429" mass="48243">MKSYIIKTHGCKSNQLESAVIKEKLDNNGYVQATDPKKADIFILNSCSVTENADNEALRTVRHAKSINPSVITVLTGCSAQLHASELLKLPYVDIVLGNNDKFNIIESLNVCKSEVTDIFKVNDFNNQTIHNYSKTRGYLKIQDGCNNYCSYCTIPLARGKSRSNDIKNIIEQINIYSQIGIKEVVLTGIHIGQWGEDFSPSKQLYHLLSEIENTKILRYRLGSLNPLELNDELLQFLSKSDKFCQHFHLSLQSLTDSTLKSMNRHYTAKDCLILMEKINNIFSLPFIGSDIIVGFPGETEEDFETTLNNAKSSKLSNIHVFPYSLRSNTNAANLPNHISSAEKQRRAALLQSVARDKYSSFIEQNIGTTAQVLIEKRPDKKTGLLKGVTKNYLNVYIDSTDTSLHNTIANVKILNKEKADSRLICKLV</sequence>
<proteinExistence type="predicted"/>
<dbReference type="InterPro" id="IPR006638">
    <property type="entry name" value="Elp3/MiaA/NifB-like_rSAM"/>
</dbReference>
<evidence type="ECO:0000256" key="5">
    <source>
        <dbReference type="ARBA" id="ARBA00022691"/>
    </source>
</evidence>
<reference evidence="11" key="1">
    <citation type="submission" date="2020-10" db="EMBL/GenBank/DDBJ databases">
        <authorList>
            <person name="Gilroy R."/>
        </authorList>
    </citation>
    <scope>NUCLEOTIDE SEQUENCE</scope>
    <source>
        <strain evidence="11">CHK154-7741</strain>
    </source>
</reference>
<dbReference type="GO" id="GO:0035599">
    <property type="term" value="F:aspartic acid methylthiotransferase activity"/>
    <property type="evidence" value="ECO:0007669"/>
    <property type="project" value="TreeGrafter"/>
</dbReference>
<dbReference type="InterPro" id="IPR005840">
    <property type="entry name" value="Ribosomal_uS12_MeSTrfase_RimO"/>
</dbReference>
<dbReference type="NCBIfam" id="TIGR00089">
    <property type="entry name" value="MiaB/RimO family radical SAM methylthiotransferase"/>
    <property type="match status" value="1"/>
</dbReference>
<dbReference type="SFLD" id="SFLDG01082">
    <property type="entry name" value="B12-binding_domain_containing"/>
    <property type="match status" value="1"/>
</dbReference>
<keyword evidence="8" id="KW-0411">Iron-sulfur</keyword>
<keyword evidence="4" id="KW-0808">Transferase</keyword>
<dbReference type="GO" id="GO:0046872">
    <property type="term" value="F:metal ion binding"/>
    <property type="evidence" value="ECO:0007669"/>
    <property type="project" value="UniProtKB-KW"/>
</dbReference>
<evidence type="ECO:0000256" key="7">
    <source>
        <dbReference type="ARBA" id="ARBA00023004"/>
    </source>
</evidence>
<dbReference type="InterPro" id="IPR013848">
    <property type="entry name" value="Methylthiotransferase_N"/>
</dbReference>
<dbReference type="PROSITE" id="PS51449">
    <property type="entry name" value="MTTASE_N"/>
    <property type="match status" value="1"/>
</dbReference>
<evidence type="ECO:0000313" key="12">
    <source>
        <dbReference type="Proteomes" id="UP000886748"/>
    </source>
</evidence>
<evidence type="ECO:0000256" key="3">
    <source>
        <dbReference type="ARBA" id="ARBA00022490"/>
    </source>
</evidence>
<dbReference type="InterPro" id="IPR058240">
    <property type="entry name" value="rSAM_sf"/>
</dbReference>
<keyword evidence="3" id="KW-0963">Cytoplasm</keyword>
<dbReference type="PROSITE" id="PS01278">
    <property type="entry name" value="MTTASE_RADICAL"/>
    <property type="match status" value="1"/>
</dbReference>
<dbReference type="AlphaFoldDB" id="A0A9D1MYJ5"/>
<dbReference type="InterPro" id="IPR038135">
    <property type="entry name" value="Methylthiotransferase_N_sf"/>
</dbReference>
<comment type="caution">
    <text evidence="11">The sequence shown here is derived from an EMBL/GenBank/DDBJ whole genome shotgun (WGS) entry which is preliminary data.</text>
</comment>
<reference evidence="11" key="2">
    <citation type="journal article" date="2021" name="PeerJ">
        <title>Extensive microbial diversity within the chicken gut microbiome revealed by metagenomics and culture.</title>
        <authorList>
            <person name="Gilroy R."/>
            <person name="Ravi A."/>
            <person name="Getino M."/>
            <person name="Pursley I."/>
            <person name="Horton D.L."/>
            <person name="Alikhan N.F."/>
            <person name="Baker D."/>
            <person name="Gharbi K."/>
            <person name="Hall N."/>
            <person name="Watson M."/>
            <person name="Adriaenssens E.M."/>
            <person name="Foster-Nyarko E."/>
            <person name="Jarju S."/>
            <person name="Secka A."/>
            <person name="Antonio M."/>
            <person name="Oren A."/>
            <person name="Chaudhuri R.R."/>
            <person name="La Ragione R."/>
            <person name="Hildebrand F."/>
            <person name="Pallen M.J."/>
        </authorList>
    </citation>
    <scope>NUCLEOTIDE SEQUENCE</scope>
    <source>
        <strain evidence="11">CHK154-7741</strain>
    </source>
</reference>
<dbReference type="InterPro" id="IPR007197">
    <property type="entry name" value="rSAM"/>
</dbReference>
<keyword evidence="7" id="KW-0408">Iron</keyword>
<accession>A0A9D1MYJ5</accession>
<gene>
    <name evidence="11" type="primary">mtaB</name>
    <name evidence="11" type="ORF">IAD26_00310</name>
</gene>
<dbReference type="GO" id="GO:0005829">
    <property type="term" value="C:cytosol"/>
    <property type="evidence" value="ECO:0007669"/>
    <property type="project" value="TreeGrafter"/>
</dbReference>
<dbReference type="InterPro" id="IPR006467">
    <property type="entry name" value="MiaB-like_bact"/>
</dbReference>
<evidence type="ECO:0000256" key="6">
    <source>
        <dbReference type="ARBA" id="ARBA00022723"/>
    </source>
</evidence>
<dbReference type="InterPro" id="IPR023404">
    <property type="entry name" value="rSAM_horseshoe"/>
</dbReference>
<comment type="cofactor">
    <cofactor evidence="1">
        <name>[4Fe-4S] cluster</name>
        <dbReference type="ChEBI" id="CHEBI:49883"/>
    </cofactor>
</comment>
<evidence type="ECO:0000256" key="8">
    <source>
        <dbReference type="ARBA" id="ARBA00023014"/>
    </source>
</evidence>
<dbReference type="Gene3D" id="3.40.50.12160">
    <property type="entry name" value="Methylthiotransferase, N-terminal domain"/>
    <property type="match status" value="1"/>
</dbReference>
<keyword evidence="5" id="KW-0949">S-adenosyl-L-methionine</keyword>
<evidence type="ECO:0000256" key="1">
    <source>
        <dbReference type="ARBA" id="ARBA00001966"/>
    </source>
</evidence>
<dbReference type="EMBL" id="DVOD01000004">
    <property type="protein sequence ID" value="HIU91552.1"/>
    <property type="molecule type" value="Genomic_DNA"/>
</dbReference>
<dbReference type="GO" id="GO:0051539">
    <property type="term" value="F:4 iron, 4 sulfur cluster binding"/>
    <property type="evidence" value="ECO:0007669"/>
    <property type="project" value="UniProtKB-KW"/>
</dbReference>
<dbReference type="Proteomes" id="UP000886748">
    <property type="component" value="Unassembled WGS sequence"/>
</dbReference>
<dbReference type="Pfam" id="PF04055">
    <property type="entry name" value="Radical_SAM"/>
    <property type="match status" value="1"/>
</dbReference>
<dbReference type="PROSITE" id="PS51918">
    <property type="entry name" value="RADICAL_SAM"/>
    <property type="match status" value="1"/>
</dbReference>
<dbReference type="Pfam" id="PF00919">
    <property type="entry name" value="UPF0004"/>
    <property type="match status" value="1"/>
</dbReference>